<evidence type="ECO:0000256" key="8">
    <source>
        <dbReference type="PROSITE-ProRule" id="PRU10141"/>
    </source>
</evidence>
<name>A0AA37Q1K2_9BACT</name>
<dbReference type="InterPro" id="IPR011990">
    <property type="entry name" value="TPR-like_helical_dom_sf"/>
</dbReference>
<evidence type="ECO:0000256" key="2">
    <source>
        <dbReference type="ARBA" id="ARBA00022527"/>
    </source>
</evidence>
<keyword evidence="3" id="KW-0808">Transferase</keyword>
<dbReference type="PANTHER" id="PTHR43289">
    <property type="entry name" value="MITOGEN-ACTIVATED PROTEIN KINASE KINASE KINASE 20-RELATED"/>
    <property type="match status" value="1"/>
</dbReference>
<keyword evidence="6 8" id="KW-0067">ATP-binding</keyword>
<evidence type="ECO:0000256" key="9">
    <source>
        <dbReference type="SAM" id="MobiDB-lite"/>
    </source>
</evidence>
<dbReference type="PROSITE" id="PS50005">
    <property type="entry name" value="TPR"/>
    <property type="match status" value="1"/>
</dbReference>
<dbReference type="InterPro" id="IPR000719">
    <property type="entry name" value="Prot_kinase_dom"/>
</dbReference>
<keyword evidence="2 11" id="KW-0723">Serine/threonine-protein kinase</keyword>
<dbReference type="Gene3D" id="1.25.40.10">
    <property type="entry name" value="Tetratricopeptide repeat domain"/>
    <property type="match status" value="2"/>
</dbReference>
<dbReference type="Proteomes" id="UP001161325">
    <property type="component" value="Unassembled WGS sequence"/>
</dbReference>
<feature type="domain" description="Protein kinase" evidence="10">
    <location>
        <begin position="99"/>
        <end position="370"/>
    </location>
</feature>
<dbReference type="EC" id="2.7.11.1" evidence="1"/>
<dbReference type="AlphaFoldDB" id="A0AA37Q1K2"/>
<feature type="repeat" description="TPR" evidence="7">
    <location>
        <begin position="639"/>
        <end position="672"/>
    </location>
</feature>
<evidence type="ECO:0000256" key="1">
    <source>
        <dbReference type="ARBA" id="ARBA00012513"/>
    </source>
</evidence>
<feature type="region of interest" description="Disordered" evidence="9">
    <location>
        <begin position="251"/>
        <end position="271"/>
    </location>
</feature>
<dbReference type="InterPro" id="IPR008271">
    <property type="entry name" value="Ser/Thr_kinase_AS"/>
</dbReference>
<evidence type="ECO:0000256" key="6">
    <source>
        <dbReference type="ARBA" id="ARBA00022840"/>
    </source>
</evidence>
<dbReference type="FunFam" id="1.10.510.10:FF:000021">
    <property type="entry name" value="Serine/threonine protein kinase"/>
    <property type="match status" value="1"/>
</dbReference>
<keyword evidence="7" id="KW-0802">TPR repeat</keyword>
<evidence type="ECO:0000313" key="11">
    <source>
        <dbReference type="EMBL" id="GLC24905.1"/>
    </source>
</evidence>
<dbReference type="Gene3D" id="3.30.200.20">
    <property type="entry name" value="Phosphorylase Kinase, domain 1"/>
    <property type="match status" value="1"/>
</dbReference>
<reference evidence="11" key="1">
    <citation type="submission" date="2022-08" db="EMBL/GenBank/DDBJ databases">
        <title>Draft genome sequencing of Roseisolibacter agri AW1220.</title>
        <authorList>
            <person name="Tobiishi Y."/>
            <person name="Tonouchi A."/>
        </authorList>
    </citation>
    <scope>NUCLEOTIDE SEQUENCE</scope>
    <source>
        <strain evidence="11">AW1220</strain>
    </source>
</reference>
<dbReference type="CDD" id="cd14014">
    <property type="entry name" value="STKc_PknB_like"/>
    <property type="match status" value="1"/>
</dbReference>
<dbReference type="Gene3D" id="3.40.50.10610">
    <property type="entry name" value="ABC-type transport auxiliary lipoprotein component"/>
    <property type="match status" value="1"/>
</dbReference>
<evidence type="ECO:0000256" key="5">
    <source>
        <dbReference type="ARBA" id="ARBA00022777"/>
    </source>
</evidence>
<evidence type="ECO:0000256" key="4">
    <source>
        <dbReference type="ARBA" id="ARBA00022741"/>
    </source>
</evidence>
<dbReference type="RefSeq" id="WP_284349348.1">
    <property type="nucleotide sequence ID" value="NZ_BRXS01000002.1"/>
</dbReference>
<dbReference type="SUPFAM" id="SSF56112">
    <property type="entry name" value="Protein kinase-like (PK-like)"/>
    <property type="match status" value="1"/>
</dbReference>
<evidence type="ECO:0000313" key="12">
    <source>
        <dbReference type="Proteomes" id="UP001161325"/>
    </source>
</evidence>
<comment type="caution">
    <text evidence="11">The sequence shown here is derived from an EMBL/GenBank/DDBJ whole genome shotgun (WGS) entry which is preliminary data.</text>
</comment>
<dbReference type="GO" id="GO:0004674">
    <property type="term" value="F:protein serine/threonine kinase activity"/>
    <property type="evidence" value="ECO:0007669"/>
    <property type="project" value="UniProtKB-KW"/>
</dbReference>
<feature type="compositionally biased region" description="Basic and acidic residues" evidence="9">
    <location>
        <begin position="252"/>
        <end position="263"/>
    </location>
</feature>
<dbReference type="PANTHER" id="PTHR43289:SF30">
    <property type="entry name" value="NON-SPECIFIC SERINE_THREONINE PROTEIN KINASE"/>
    <property type="match status" value="1"/>
</dbReference>
<proteinExistence type="predicted"/>
<dbReference type="SUPFAM" id="SSF48452">
    <property type="entry name" value="TPR-like"/>
    <property type="match status" value="1"/>
</dbReference>
<evidence type="ECO:0000256" key="3">
    <source>
        <dbReference type="ARBA" id="ARBA00022679"/>
    </source>
</evidence>
<dbReference type="Pfam" id="PF00069">
    <property type="entry name" value="Pkinase"/>
    <property type="match status" value="1"/>
</dbReference>
<dbReference type="GO" id="GO:0005524">
    <property type="term" value="F:ATP binding"/>
    <property type="evidence" value="ECO:0007669"/>
    <property type="project" value="UniProtKB-UniRule"/>
</dbReference>
<dbReference type="PROSITE" id="PS00107">
    <property type="entry name" value="PROTEIN_KINASE_ATP"/>
    <property type="match status" value="1"/>
</dbReference>
<keyword evidence="12" id="KW-1185">Reference proteome</keyword>
<keyword evidence="5 11" id="KW-0418">Kinase</keyword>
<organism evidence="11 12">
    <name type="scientific">Roseisolibacter agri</name>
    <dbReference type="NCBI Taxonomy" id="2014610"/>
    <lineage>
        <taxon>Bacteria</taxon>
        <taxon>Pseudomonadati</taxon>
        <taxon>Gemmatimonadota</taxon>
        <taxon>Gemmatimonadia</taxon>
        <taxon>Gemmatimonadales</taxon>
        <taxon>Gemmatimonadaceae</taxon>
        <taxon>Roseisolibacter</taxon>
    </lineage>
</organism>
<protein>
    <recommendedName>
        <fullName evidence="1">non-specific serine/threonine protein kinase</fullName>
        <ecNumber evidence="1">2.7.11.1</ecNumber>
    </recommendedName>
</protein>
<dbReference type="SMART" id="SM00028">
    <property type="entry name" value="TPR"/>
    <property type="match status" value="3"/>
</dbReference>
<keyword evidence="4 8" id="KW-0547">Nucleotide-binding</keyword>
<evidence type="ECO:0000259" key="10">
    <source>
        <dbReference type="PROSITE" id="PS50011"/>
    </source>
</evidence>
<accession>A0AA37Q1K2</accession>
<dbReference type="PROSITE" id="PS00108">
    <property type="entry name" value="PROTEIN_KINASE_ST"/>
    <property type="match status" value="1"/>
</dbReference>
<feature type="binding site" evidence="8">
    <location>
        <position position="128"/>
    </location>
    <ligand>
        <name>ATP</name>
        <dbReference type="ChEBI" id="CHEBI:30616"/>
    </ligand>
</feature>
<evidence type="ECO:0000256" key="7">
    <source>
        <dbReference type="PROSITE-ProRule" id="PRU00339"/>
    </source>
</evidence>
<dbReference type="InterPro" id="IPR019734">
    <property type="entry name" value="TPR_rpt"/>
</dbReference>
<gene>
    <name evidence="11" type="ORF">rosag_14180</name>
</gene>
<sequence length="869" mass="91381">MSEPARPPLPPVRWQEVKAIVAAALERPPAERAAHVAQACAIDEELRREVESLLRAHEAAGAFLERPAIEDAGHAPLADADDEDAALAARLAAALADRYAIERELGGGGMARVYVATERALGRRVVVKLLSSSTAAGLSVSRFRREIALAARLQHANIVPLLAAGEADGLPYYTMPYVEGLSLRARLQRGDAIGVGEVVSILHDVSRALAYAHAHGVVHRDIKPDNVLVAGGSAVVTDFGIAKALSTARTTSAEHARDDRETLTQHGTTLGTPAYMAPEQLAGEAAVDERADVYALGCTAYELLTGHPPFHGYATRQLLAAHLTERPAPVADARPDVPSALAALVTRCLEKDPARRPSAAELAQALDAGIAVDAGPRRDADRPRTRLAFAAAALALAAAGGLFTSVRDRTRGAGIRLRTIAVRPLTHLGGDTADAYFVTGLADELTNALAKIDGLRVTPPGAGSAASGAGARELARMLGVETLLDGSVQRAGDRLRVRVRLVSGDDGHVLWSHEYDDRVADLLAVQRDVADSVAASLRVTLSGTTQARVARASGTRDADAYLLYLQGRHAAARYTEADLRRGIALYHQAIGRDSGFARAWAGVADAWVSLSGDFVPAPEALPAARQAAHRALAIDSSLTEAHVALGNVLLASWDAAGAARAFARAVSLEPHAAAAHYYAASALLAQGRLDEALAHADTARRLEPAQAAYLTAVALVQLRAGQLDSAVATARRAQALDSAFTYAATVLGDALRLRGAAREALDAYASRGPAQTAYDLVGPALARVALGQPDEARRTVREIVALGTRQHVPADAVAMVHAHLGARDSAFAWLERALASRTAALIALPVDPDWGPLRGDPRFAALVRRVVPR</sequence>
<dbReference type="Gene3D" id="1.10.510.10">
    <property type="entry name" value="Transferase(Phosphotransferase) domain 1"/>
    <property type="match status" value="1"/>
</dbReference>
<dbReference type="InterPro" id="IPR017441">
    <property type="entry name" value="Protein_kinase_ATP_BS"/>
</dbReference>
<dbReference type="EMBL" id="BRXS01000002">
    <property type="protein sequence ID" value="GLC24905.1"/>
    <property type="molecule type" value="Genomic_DNA"/>
</dbReference>
<dbReference type="InterPro" id="IPR011009">
    <property type="entry name" value="Kinase-like_dom_sf"/>
</dbReference>
<dbReference type="SMART" id="SM00220">
    <property type="entry name" value="S_TKc"/>
    <property type="match status" value="1"/>
</dbReference>
<dbReference type="PROSITE" id="PS50011">
    <property type="entry name" value="PROTEIN_KINASE_DOM"/>
    <property type="match status" value="1"/>
</dbReference>